<comment type="similarity">
    <text evidence="2">In the central section; belongs to the 3-hydroxyacyl-CoA dehydrogenase family.</text>
</comment>
<dbReference type="EMBL" id="SHBP01000005">
    <property type="protein sequence ID" value="RZO20319.1"/>
    <property type="molecule type" value="Genomic_DNA"/>
</dbReference>
<dbReference type="GO" id="GO:0004300">
    <property type="term" value="F:enoyl-CoA hydratase activity"/>
    <property type="evidence" value="ECO:0007669"/>
    <property type="project" value="TreeGrafter"/>
</dbReference>
<accession>A0A520MGG2</accession>
<evidence type="ECO:0000256" key="1">
    <source>
        <dbReference type="ARBA" id="ARBA00005005"/>
    </source>
</evidence>
<dbReference type="InterPro" id="IPR001753">
    <property type="entry name" value="Enoyl-CoA_hydra/iso"/>
</dbReference>
<proteinExistence type="inferred from homology"/>
<dbReference type="InterPro" id="IPR050136">
    <property type="entry name" value="FA_oxidation_alpha_subunit"/>
</dbReference>
<dbReference type="NCBIfam" id="NF008727">
    <property type="entry name" value="PRK11730.1"/>
    <property type="match status" value="1"/>
</dbReference>
<protein>
    <submittedName>
        <fullName evidence="13">Fatty acid oxidation complex subunit alpha FadB</fullName>
    </submittedName>
</protein>
<dbReference type="InterPro" id="IPR006108">
    <property type="entry name" value="3HC_DH_C"/>
</dbReference>
<comment type="pathway">
    <text evidence="1">Lipid metabolism; fatty acid beta-oxidation.</text>
</comment>
<keyword evidence="7" id="KW-0443">Lipid metabolism</keyword>
<evidence type="ECO:0000256" key="10">
    <source>
        <dbReference type="ARBA" id="ARBA00049556"/>
    </source>
</evidence>
<evidence type="ECO:0000259" key="12">
    <source>
        <dbReference type="Pfam" id="PF02737"/>
    </source>
</evidence>
<dbReference type="Proteomes" id="UP000315889">
    <property type="component" value="Unassembled WGS sequence"/>
</dbReference>
<dbReference type="InterPro" id="IPR008927">
    <property type="entry name" value="6-PGluconate_DH-like_C_sf"/>
</dbReference>
<dbReference type="GO" id="GO:0016509">
    <property type="term" value="F:long-chain (3S)-3-hydroxyacyl-CoA dehydrogenase (NAD+) activity"/>
    <property type="evidence" value="ECO:0007669"/>
    <property type="project" value="TreeGrafter"/>
</dbReference>
<dbReference type="Pfam" id="PF00378">
    <property type="entry name" value="ECH_1"/>
    <property type="match status" value="1"/>
</dbReference>
<evidence type="ECO:0000313" key="13">
    <source>
        <dbReference type="EMBL" id="RZO20319.1"/>
    </source>
</evidence>
<dbReference type="Pfam" id="PF00725">
    <property type="entry name" value="3HCDH"/>
    <property type="match status" value="1"/>
</dbReference>
<evidence type="ECO:0000259" key="11">
    <source>
        <dbReference type="Pfam" id="PF00725"/>
    </source>
</evidence>
<dbReference type="SUPFAM" id="SSF51735">
    <property type="entry name" value="NAD(P)-binding Rossmann-fold domains"/>
    <property type="match status" value="1"/>
</dbReference>
<dbReference type="Gene3D" id="1.10.1040.50">
    <property type="match status" value="1"/>
</dbReference>
<evidence type="ECO:0000256" key="6">
    <source>
        <dbReference type="ARBA" id="ARBA00023027"/>
    </source>
</evidence>
<dbReference type="GO" id="GO:0006635">
    <property type="term" value="P:fatty acid beta-oxidation"/>
    <property type="evidence" value="ECO:0007669"/>
    <property type="project" value="UniProtKB-UniPathway"/>
</dbReference>
<evidence type="ECO:0000256" key="7">
    <source>
        <dbReference type="ARBA" id="ARBA00023098"/>
    </source>
</evidence>
<gene>
    <name evidence="13" type="primary">fadB</name>
    <name evidence="13" type="ORF">EVB03_05240</name>
</gene>
<keyword evidence="6" id="KW-0520">NAD</keyword>
<dbReference type="CDD" id="cd06558">
    <property type="entry name" value="crotonase-like"/>
    <property type="match status" value="1"/>
</dbReference>
<dbReference type="InterPro" id="IPR006176">
    <property type="entry name" value="3-OHacyl-CoA_DH_NAD-bd"/>
</dbReference>
<evidence type="ECO:0000256" key="8">
    <source>
        <dbReference type="ARBA" id="ARBA00023239"/>
    </source>
</evidence>
<evidence type="ECO:0000313" key="14">
    <source>
        <dbReference type="Proteomes" id="UP000315889"/>
    </source>
</evidence>
<dbReference type="SUPFAM" id="SSF48179">
    <property type="entry name" value="6-phosphogluconate dehydrogenase C-terminal domain-like"/>
    <property type="match status" value="2"/>
</dbReference>
<keyword evidence="3" id="KW-0276">Fatty acid metabolism</keyword>
<dbReference type="InterPro" id="IPR036291">
    <property type="entry name" value="NAD(P)-bd_dom_sf"/>
</dbReference>
<evidence type="ECO:0000256" key="4">
    <source>
        <dbReference type="ARBA" id="ARBA00022963"/>
    </source>
</evidence>
<feature type="domain" description="3-hydroxyacyl-CoA dehydrogenase C-terminal" evidence="11">
    <location>
        <begin position="501"/>
        <end position="597"/>
    </location>
</feature>
<dbReference type="GO" id="GO:0070403">
    <property type="term" value="F:NAD+ binding"/>
    <property type="evidence" value="ECO:0007669"/>
    <property type="project" value="InterPro"/>
</dbReference>
<feature type="domain" description="3-hydroxyacyl-CoA dehydrogenase NAD binding" evidence="12">
    <location>
        <begin position="321"/>
        <end position="499"/>
    </location>
</feature>
<dbReference type="AlphaFoldDB" id="A0A520MGG2"/>
<dbReference type="Pfam" id="PF02737">
    <property type="entry name" value="3HCDH_N"/>
    <property type="match status" value="1"/>
</dbReference>
<dbReference type="InterPro" id="IPR029045">
    <property type="entry name" value="ClpP/crotonase-like_dom_sf"/>
</dbReference>
<dbReference type="PANTHER" id="PTHR43612">
    <property type="entry name" value="TRIFUNCTIONAL ENZYME SUBUNIT ALPHA"/>
    <property type="match status" value="1"/>
</dbReference>
<name>A0A520MGG2_9GAMM</name>
<keyword evidence="4" id="KW-0442">Lipid degradation</keyword>
<dbReference type="Gene3D" id="3.40.50.720">
    <property type="entry name" value="NAD(P)-binding Rossmann-like Domain"/>
    <property type="match status" value="1"/>
</dbReference>
<comment type="catalytic activity">
    <reaction evidence="10">
        <text>a (3S)-3-hydroxyacyl-CoA + NAD(+) = a 3-oxoacyl-CoA + NADH + H(+)</text>
        <dbReference type="Rhea" id="RHEA:22432"/>
        <dbReference type="ChEBI" id="CHEBI:15378"/>
        <dbReference type="ChEBI" id="CHEBI:57318"/>
        <dbReference type="ChEBI" id="CHEBI:57540"/>
        <dbReference type="ChEBI" id="CHEBI:57945"/>
        <dbReference type="ChEBI" id="CHEBI:90726"/>
        <dbReference type="EC" id="1.1.1.35"/>
    </reaction>
</comment>
<comment type="caution">
    <text evidence="13">The sequence shown here is derived from an EMBL/GenBank/DDBJ whole genome shotgun (WGS) entry which is preliminary data.</text>
</comment>
<reference evidence="13 14" key="1">
    <citation type="submission" date="2019-02" db="EMBL/GenBank/DDBJ databases">
        <title>Prokaryotic population dynamics and viral predation in marine succession experiment using metagenomics: the confinement effect.</title>
        <authorList>
            <person name="Haro-Moreno J.M."/>
            <person name="Rodriguez-Valera F."/>
            <person name="Lopez-Perez M."/>
        </authorList>
    </citation>
    <scope>NUCLEOTIDE SEQUENCE [LARGE SCALE GENOMIC DNA]</scope>
    <source>
        <strain evidence="13">MED-G170</strain>
    </source>
</reference>
<evidence type="ECO:0000256" key="9">
    <source>
        <dbReference type="ARBA" id="ARBA00023268"/>
    </source>
</evidence>
<evidence type="ECO:0000256" key="5">
    <source>
        <dbReference type="ARBA" id="ARBA00023002"/>
    </source>
</evidence>
<dbReference type="UniPathway" id="UPA00659"/>
<keyword evidence="5" id="KW-0560">Oxidoreductase</keyword>
<keyword evidence="9" id="KW-0511">Multifunctional enzyme</keyword>
<organism evidence="13 14">
    <name type="scientific">SAR92 clade bacterium</name>
    <dbReference type="NCBI Taxonomy" id="2315479"/>
    <lineage>
        <taxon>Bacteria</taxon>
        <taxon>Pseudomonadati</taxon>
        <taxon>Pseudomonadota</taxon>
        <taxon>Gammaproteobacteria</taxon>
        <taxon>Cellvibrionales</taxon>
        <taxon>Porticoccaceae</taxon>
        <taxon>SAR92 clade</taxon>
    </lineage>
</organism>
<evidence type="ECO:0000256" key="3">
    <source>
        <dbReference type="ARBA" id="ARBA00022832"/>
    </source>
</evidence>
<evidence type="ECO:0000256" key="2">
    <source>
        <dbReference type="ARBA" id="ARBA00007005"/>
    </source>
</evidence>
<keyword evidence="8" id="KW-0456">Lyase</keyword>
<dbReference type="SUPFAM" id="SSF52096">
    <property type="entry name" value="ClpP/crotonase"/>
    <property type="match status" value="1"/>
</dbReference>
<dbReference type="PANTHER" id="PTHR43612:SF3">
    <property type="entry name" value="TRIFUNCTIONAL ENZYME SUBUNIT ALPHA, MITOCHONDRIAL"/>
    <property type="match status" value="1"/>
</dbReference>
<sequence>MYQGETLSLTRLDGDFLEINFNNQNGSVNKFDSQTLNELREAMVILKQAESVEGLLLTSSKSVFVVGADITEFSVMFNATRDEFVSQAADVNRMFSDIEDLPYPTVAAINGFALGGGLEICLTCDKRVISASASIGLPETGLGIMPGWGGTVRLPRLVGFNLALGWIVSGAPQSADQAMAAGAVDLISEPNSLRKDALNVLVDLASSSPEFLSRRPAKLGPVAITAQEAAVAAEDACNAVRSRQGENYPAAFSVSELMVSACELSRDDAVSLENHAFFEITQTSQARALTGLFLGEQYVVKQAKVRNEPFAATSQPVACSAVIGAGIMGGGIAYQNALKGIPIIMKDINQAALDLGISEASKLLNRGVKRGKLTEAKAEAVLSRITPSLDDDSITNCDMVVEAVVELESVKAQVLASVEAQLSSIDSVICSNTSTISINRLADSLQRPENFCGMHFFNPVHAMPLVEIIRGEHSSDQTIAAVCAYALRLGKKPIVVNDCPGFLVNRVLFAALLGMEMLIAEGADFEQIDQVMEKWGLPMGPAYLSDVIGLDTIVHCYSVLLKGLPERFIEIEPSRSSQVLFDGERLGQKNGLGYYKYSKNDQGRPSKTADTSVIATFENLFGKAKAFEEQEIVSRIMGAMGMEMVRCLEEGVVASPTEADMALIYGIGFPSFRGGICRWMDELGLSELCAMGDKYSLISPLYAPTTALRVKAAKGEALY</sequence>
<dbReference type="Gene3D" id="3.90.226.10">
    <property type="entry name" value="2-enoyl-CoA Hydratase, Chain A, domain 1"/>
    <property type="match status" value="1"/>
</dbReference>
<dbReference type="FunFam" id="3.40.50.720:FF:000009">
    <property type="entry name" value="Fatty oxidation complex, alpha subunit"/>
    <property type="match status" value="1"/>
</dbReference>